<feature type="region of interest" description="Disordered" evidence="1">
    <location>
        <begin position="159"/>
        <end position="199"/>
    </location>
</feature>
<dbReference type="Proteomes" id="UP000250006">
    <property type="component" value="Unassembled WGS sequence"/>
</dbReference>
<feature type="compositionally biased region" description="Low complexity" evidence="1">
    <location>
        <begin position="91"/>
        <end position="118"/>
    </location>
</feature>
<feature type="region of interest" description="Disordered" evidence="1">
    <location>
        <begin position="82"/>
        <end position="118"/>
    </location>
</feature>
<feature type="transmembrane region" description="Helical" evidence="2">
    <location>
        <begin position="207"/>
        <end position="224"/>
    </location>
</feature>
<proteinExistence type="predicted"/>
<keyword evidence="2" id="KW-0472">Membrane</keyword>
<keyword evidence="4" id="KW-1185">Reference proteome</keyword>
<feature type="compositionally biased region" description="Polar residues" evidence="1">
    <location>
        <begin position="185"/>
        <end position="198"/>
    </location>
</feature>
<dbReference type="EMBL" id="UAPQ01000011">
    <property type="protein sequence ID" value="SPT54444.1"/>
    <property type="molecule type" value="Genomic_DNA"/>
</dbReference>
<feature type="region of interest" description="Disordered" evidence="1">
    <location>
        <begin position="1"/>
        <end position="23"/>
    </location>
</feature>
<evidence type="ECO:0000313" key="3">
    <source>
        <dbReference type="EMBL" id="SPT54444.1"/>
    </source>
</evidence>
<accession>A0ABY1VR50</accession>
<comment type="caution">
    <text evidence="3">The sequence shown here is derived from an EMBL/GenBank/DDBJ whole genome shotgun (WGS) entry which is preliminary data.</text>
</comment>
<organism evidence="3 4">
    <name type="scientific">Actinomyces bovis</name>
    <dbReference type="NCBI Taxonomy" id="1658"/>
    <lineage>
        <taxon>Bacteria</taxon>
        <taxon>Bacillati</taxon>
        <taxon>Actinomycetota</taxon>
        <taxon>Actinomycetes</taxon>
        <taxon>Actinomycetales</taxon>
        <taxon>Actinomycetaceae</taxon>
        <taxon>Actinomyces</taxon>
    </lineage>
</organism>
<reference evidence="3 4" key="1">
    <citation type="submission" date="2018-06" db="EMBL/GenBank/DDBJ databases">
        <authorList>
            <consortium name="Pathogen Informatics"/>
            <person name="Doyle S."/>
        </authorList>
    </citation>
    <scope>NUCLEOTIDE SEQUENCE [LARGE SCALE GENOMIC DNA]</scope>
    <source>
        <strain evidence="3 4">NCTC11535</strain>
    </source>
</reference>
<evidence type="ECO:0000313" key="4">
    <source>
        <dbReference type="Proteomes" id="UP000250006"/>
    </source>
</evidence>
<evidence type="ECO:0000256" key="1">
    <source>
        <dbReference type="SAM" id="MobiDB-lite"/>
    </source>
</evidence>
<gene>
    <name evidence="3" type="ORF">NCTC11535_02161</name>
</gene>
<evidence type="ECO:0000256" key="2">
    <source>
        <dbReference type="SAM" id="Phobius"/>
    </source>
</evidence>
<keyword evidence="2" id="KW-1133">Transmembrane helix</keyword>
<keyword evidence="2" id="KW-0812">Transmembrane</keyword>
<name>A0ABY1VR50_9ACTO</name>
<sequence>MQDSWAPVGWSPSVEYQDDAPFGSVLGDPLTGSLIYDVSVLDAVPGWQPEDGGIAVDPAASEQERADQAQLAALKEELRRRVAARQRAERSSAPTASRTTASRTTAAASAHRTSQATAARTTVPHMAAGYGNATVPGTAPGFGGAAGYGNTAAHGGAMAPRTSPGYGSMPGYGGLPGQARRSPRPSKSTGKAPSQSPQGFAEQVKPFIGWIVLLLIFLLAKALGAGN</sequence>
<protein>
    <submittedName>
        <fullName evidence="3">Uncharacterized protein</fullName>
    </submittedName>
</protein>